<evidence type="ECO:0000313" key="2">
    <source>
        <dbReference type="EMBL" id="GAS95782.1"/>
    </source>
</evidence>
<dbReference type="PANTHER" id="PTHR47495">
    <property type="entry name" value="ALDEHYDE DEHYDROGENASE"/>
    <property type="match status" value="1"/>
</dbReference>
<dbReference type="RefSeq" id="WP_062656902.1">
    <property type="nucleotide sequence ID" value="NZ_CATORR010000007.1"/>
</dbReference>
<reference evidence="3" key="1">
    <citation type="journal article" date="2016" name="Genome Announc.">
        <title>Draft Genome Sequences of Five Rapidly Growing Mycobacterium Species, M. thermoresistibile, M. fortuitum subsp. acetamidolyticum, M. canariasense, M. brisbanense, and M. novocastrense.</title>
        <authorList>
            <person name="Katahira K."/>
            <person name="Ogura Y."/>
            <person name="Gotoh Y."/>
            <person name="Hayashi T."/>
        </authorList>
    </citation>
    <scope>NUCLEOTIDE SEQUENCE [LARGE SCALE GENOMIC DNA]</scope>
    <source>
        <strain evidence="3">JCM15298</strain>
    </source>
</reference>
<gene>
    <name evidence="2" type="ORF">RMCC_2748</name>
</gene>
<dbReference type="Gene3D" id="3.90.1170.50">
    <property type="entry name" value="Aldehyde oxidase/xanthine dehydrogenase, a/b hammerhead"/>
    <property type="match status" value="1"/>
</dbReference>
<dbReference type="EMBL" id="BCSY01000045">
    <property type="protein sequence ID" value="GAS95782.1"/>
    <property type="molecule type" value="Genomic_DNA"/>
</dbReference>
<evidence type="ECO:0000313" key="3">
    <source>
        <dbReference type="Proteomes" id="UP000069443"/>
    </source>
</evidence>
<organism evidence="2 3">
    <name type="scientific">Mycolicibacterium canariasense</name>
    <name type="common">Mycobacterium canariasense</name>
    <dbReference type="NCBI Taxonomy" id="228230"/>
    <lineage>
        <taxon>Bacteria</taxon>
        <taxon>Bacillati</taxon>
        <taxon>Actinomycetota</taxon>
        <taxon>Actinomycetes</taxon>
        <taxon>Mycobacteriales</taxon>
        <taxon>Mycobacteriaceae</taxon>
        <taxon>Mycolicibacterium</taxon>
    </lineage>
</organism>
<dbReference type="InterPro" id="IPR046867">
    <property type="entry name" value="AldOxase/xan_DH_MoCoBD2"/>
</dbReference>
<dbReference type="SMART" id="SM01008">
    <property type="entry name" value="Ald_Xan_dh_C"/>
    <property type="match status" value="1"/>
</dbReference>
<dbReference type="Proteomes" id="UP000069443">
    <property type="component" value="Unassembled WGS sequence"/>
</dbReference>
<dbReference type="AlphaFoldDB" id="A0A100WC43"/>
<dbReference type="SUPFAM" id="SSF56003">
    <property type="entry name" value="Molybdenum cofactor-binding domain"/>
    <property type="match status" value="2"/>
</dbReference>
<dbReference type="PIRSF" id="PIRSF036389">
    <property type="entry name" value="IOR_B"/>
    <property type="match status" value="1"/>
</dbReference>
<dbReference type="Gene3D" id="3.30.365.10">
    <property type="entry name" value="Aldehyde oxidase/xanthine dehydrogenase, molybdopterin binding domain"/>
    <property type="match status" value="4"/>
</dbReference>
<accession>A0A100WC43</accession>
<dbReference type="InterPro" id="IPR037165">
    <property type="entry name" value="AldOxase/xan_DH_Mopterin-bd_sf"/>
</dbReference>
<dbReference type="GO" id="GO:0016491">
    <property type="term" value="F:oxidoreductase activity"/>
    <property type="evidence" value="ECO:0007669"/>
    <property type="project" value="InterPro"/>
</dbReference>
<name>A0A100WC43_MYCCR</name>
<dbReference type="Pfam" id="PF02738">
    <property type="entry name" value="MoCoBD_1"/>
    <property type="match status" value="2"/>
</dbReference>
<proteinExistence type="predicted"/>
<dbReference type="InterPro" id="IPR012368">
    <property type="entry name" value="OxRdtase_Mopterin-bd_su_IorB"/>
</dbReference>
<evidence type="ECO:0000259" key="1">
    <source>
        <dbReference type="SMART" id="SM01008"/>
    </source>
</evidence>
<reference evidence="3" key="2">
    <citation type="submission" date="2016-02" db="EMBL/GenBank/DDBJ databases">
        <title>Draft genome sequence of five rapidly growing Mycobacterium species.</title>
        <authorList>
            <person name="Katahira K."/>
            <person name="Gotou Y."/>
            <person name="Iida K."/>
            <person name="Ogura Y."/>
            <person name="Hayashi T."/>
        </authorList>
    </citation>
    <scope>NUCLEOTIDE SEQUENCE [LARGE SCALE GENOMIC DNA]</scope>
    <source>
        <strain evidence="3">JCM15298</strain>
    </source>
</reference>
<dbReference type="InterPro" id="IPR008274">
    <property type="entry name" value="AldOxase/xan_DH_MoCoBD1"/>
</dbReference>
<dbReference type="InterPro" id="IPR052516">
    <property type="entry name" value="N-heterocyclic_Hydroxylase"/>
</dbReference>
<dbReference type="STRING" id="228230.RMCC_2748"/>
<comment type="caution">
    <text evidence="2">The sequence shown here is derived from an EMBL/GenBank/DDBJ whole genome shotgun (WGS) entry which is preliminary data.</text>
</comment>
<protein>
    <submittedName>
        <fullName evidence="2">Aldehyde dehydrogenase</fullName>
    </submittedName>
</protein>
<dbReference type="OrthoDB" id="9767994at2"/>
<dbReference type="InterPro" id="IPR000674">
    <property type="entry name" value="Ald_Oxase/Xan_DH_a/b"/>
</dbReference>
<dbReference type="Pfam" id="PF20256">
    <property type="entry name" value="MoCoBD_2"/>
    <property type="match status" value="2"/>
</dbReference>
<dbReference type="PANTHER" id="PTHR47495:SF1">
    <property type="entry name" value="BLL3820 PROTEIN"/>
    <property type="match status" value="1"/>
</dbReference>
<feature type="domain" description="Aldehyde oxidase/xanthine dehydrogenase a/b hammerhead" evidence="1">
    <location>
        <begin position="172"/>
        <end position="252"/>
    </location>
</feature>
<keyword evidence="3" id="KW-1185">Reference proteome</keyword>
<sequence length="708" mass="76024">MNELPPSLRANPRLDTWLRVDRSGIVEVRSGKVELGQGVLTALAQIVAEELDIDVGRIRMVAADTTRSPNEGYTAASVSVQQSGAALRAASAEARGIYLERAATCLDVDVAVLRVTDGVIVTPDQRHTSYWELADDALLARDATGAFGAKSPEEYTVVGTAVPRIDLPSLVSGSPRFIHDLAMPGMLYGRIVRPPSRGATLTGYDVEDFSHETGIVAVVRDGNFLAVIADCEETAVSAAERLRQHSSWDERATLPDDNDLPAFLTTTEASETVLAEVKGIQSAAPAHTHEAQFHRPYLAHAAMGPSCAVARYTAGAAPQLDVWTHSQGVFVLRQELARAFDMNEDDVVVRHVNGPGCYGHNGADDAAMDAVMLARAVPGRPVQVVWSRADELTWAPLSPAAVVRIAADLDAGGDVVAWRHEIWGSSHNTRPGFTPGIALLAASHRDGGQEITASPEGPQLLAHGGTAGRNSVPGYAFPQYRVTNHELTTMPIRTSAMRALGAFVNVFAIESFMDELAERADRDPIEYRLRQLADPRGREVIETAARQFGWAEWTPTESFGRGIGYAQYKNSSAYCAVIAEVEAVTEVRVRRLVIAVDAGLVVNPDGAINQIEGGAIQATSWTVKERVRFNDVSVTSDTWESYPILRFTEVPQVDVVLVPGNANPSLGVGETAQGPTVAAIANAVYDALGVRVRTLPLTQDQIVAAMPD</sequence>